<dbReference type="PANTHER" id="PTHR36503:SF3">
    <property type="entry name" value="BLR0126 PROTEIN"/>
    <property type="match status" value="1"/>
</dbReference>
<name>A0ABP9VHZ1_9DEIO</name>
<dbReference type="RefSeq" id="WP_353543675.1">
    <property type="nucleotide sequence ID" value="NZ_BAABRN010000061.1"/>
</dbReference>
<evidence type="ECO:0000259" key="1">
    <source>
        <dbReference type="PROSITE" id="PS51819"/>
    </source>
</evidence>
<sequence>MNLTLNYIGFVVSDMAAALAFYRLLGLPIPAEASATDDHFEIKVNGLRVAWDKETLIGQLDPDWTPPTQAGRVGVAFEAPMPAEVDAAVARLRSTGYIIKTEPWDAFWGQRYATVLDPDGTPIDLFAWLDGAQ</sequence>
<dbReference type="Gene3D" id="3.10.180.10">
    <property type="entry name" value="2,3-Dihydroxybiphenyl 1,2-Dioxygenase, domain 1"/>
    <property type="match status" value="1"/>
</dbReference>
<reference evidence="2 3" key="1">
    <citation type="submission" date="2024-02" db="EMBL/GenBank/DDBJ databases">
        <title>Deinococcus xinjiangensis NBRC 107630.</title>
        <authorList>
            <person name="Ichikawa N."/>
            <person name="Katano-Makiyama Y."/>
            <person name="Hidaka K."/>
        </authorList>
    </citation>
    <scope>NUCLEOTIDE SEQUENCE [LARGE SCALE GENOMIC DNA]</scope>
    <source>
        <strain evidence="2 3">NBRC 107630</strain>
    </source>
</reference>
<dbReference type="InterPro" id="IPR037523">
    <property type="entry name" value="VOC_core"/>
</dbReference>
<evidence type="ECO:0000313" key="3">
    <source>
        <dbReference type="Proteomes" id="UP001458946"/>
    </source>
</evidence>
<dbReference type="SUPFAM" id="SSF54593">
    <property type="entry name" value="Glyoxalase/Bleomycin resistance protein/Dihydroxybiphenyl dioxygenase"/>
    <property type="match status" value="1"/>
</dbReference>
<dbReference type="InterPro" id="IPR029068">
    <property type="entry name" value="Glyas_Bleomycin-R_OHBP_Dase"/>
</dbReference>
<dbReference type="Proteomes" id="UP001458946">
    <property type="component" value="Unassembled WGS sequence"/>
</dbReference>
<dbReference type="PANTHER" id="PTHR36503">
    <property type="entry name" value="BLR2520 PROTEIN"/>
    <property type="match status" value="1"/>
</dbReference>
<dbReference type="PROSITE" id="PS51819">
    <property type="entry name" value="VOC"/>
    <property type="match status" value="1"/>
</dbReference>
<dbReference type="EMBL" id="BAABRN010000061">
    <property type="protein sequence ID" value="GAA5503703.1"/>
    <property type="molecule type" value="Genomic_DNA"/>
</dbReference>
<dbReference type="Pfam" id="PF00903">
    <property type="entry name" value="Glyoxalase"/>
    <property type="match status" value="1"/>
</dbReference>
<feature type="domain" description="VOC" evidence="1">
    <location>
        <begin position="4"/>
        <end position="128"/>
    </location>
</feature>
<accession>A0ABP9VHZ1</accession>
<organism evidence="2 3">
    <name type="scientific">Deinococcus xinjiangensis</name>
    <dbReference type="NCBI Taxonomy" id="457454"/>
    <lineage>
        <taxon>Bacteria</taxon>
        <taxon>Thermotogati</taxon>
        <taxon>Deinococcota</taxon>
        <taxon>Deinococci</taxon>
        <taxon>Deinococcales</taxon>
        <taxon>Deinococcaceae</taxon>
        <taxon>Deinococcus</taxon>
    </lineage>
</organism>
<proteinExistence type="predicted"/>
<evidence type="ECO:0000313" key="2">
    <source>
        <dbReference type="EMBL" id="GAA5503703.1"/>
    </source>
</evidence>
<comment type="caution">
    <text evidence="2">The sequence shown here is derived from an EMBL/GenBank/DDBJ whole genome shotgun (WGS) entry which is preliminary data.</text>
</comment>
<keyword evidence="3" id="KW-1185">Reference proteome</keyword>
<gene>
    <name evidence="2" type="ORF">Dxin01_03463</name>
</gene>
<protein>
    <recommendedName>
        <fullName evidence="1">VOC domain-containing protein</fullName>
    </recommendedName>
</protein>
<dbReference type="InterPro" id="IPR004360">
    <property type="entry name" value="Glyas_Fos-R_dOase_dom"/>
</dbReference>